<keyword evidence="2" id="KW-1185">Reference proteome</keyword>
<dbReference type="EnsemblMetazoa" id="MESCA002828-RA">
    <property type="protein sequence ID" value="MESCA002828-PA"/>
    <property type="gene ID" value="MESCA002828"/>
</dbReference>
<sequence length="70" mass="8206">MYTRAIQSNELEESESSRENMLMYYHLPTPRSASIFAVRGKHYWKSSNSSNSSWFETDPFAIQIHLSVFN</sequence>
<dbReference type="Proteomes" id="UP000015102">
    <property type="component" value="Unassembled WGS sequence"/>
</dbReference>
<dbReference type="HOGENOM" id="CLU_2760731_0_0_1"/>
<reference evidence="1" key="2">
    <citation type="submission" date="2015-06" db="UniProtKB">
        <authorList>
            <consortium name="EnsemblMetazoa"/>
        </authorList>
    </citation>
    <scope>IDENTIFICATION</scope>
</reference>
<dbReference type="EMBL" id="CAQQ02197117">
    <property type="status" value="NOT_ANNOTATED_CDS"/>
    <property type="molecule type" value="Genomic_DNA"/>
</dbReference>
<name>T1GHD3_MEGSC</name>
<protein>
    <submittedName>
        <fullName evidence="1">Uncharacterized protein</fullName>
    </submittedName>
</protein>
<dbReference type="EMBL" id="CAQQ02197118">
    <property type="status" value="NOT_ANNOTATED_CDS"/>
    <property type="molecule type" value="Genomic_DNA"/>
</dbReference>
<organism evidence="1 2">
    <name type="scientific">Megaselia scalaris</name>
    <name type="common">Humpbacked fly</name>
    <name type="synonym">Phora scalaris</name>
    <dbReference type="NCBI Taxonomy" id="36166"/>
    <lineage>
        <taxon>Eukaryota</taxon>
        <taxon>Metazoa</taxon>
        <taxon>Ecdysozoa</taxon>
        <taxon>Arthropoda</taxon>
        <taxon>Hexapoda</taxon>
        <taxon>Insecta</taxon>
        <taxon>Pterygota</taxon>
        <taxon>Neoptera</taxon>
        <taxon>Endopterygota</taxon>
        <taxon>Diptera</taxon>
        <taxon>Brachycera</taxon>
        <taxon>Muscomorpha</taxon>
        <taxon>Platypezoidea</taxon>
        <taxon>Phoridae</taxon>
        <taxon>Megaseliini</taxon>
        <taxon>Megaselia</taxon>
    </lineage>
</organism>
<proteinExistence type="predicted"/>
<evidence type="ECO:0000313" key="2">
    <source>
        <dbReference type="Proteomes" id="UP000015102"/>
    </source>
</evidence>
<evidence type="ECO:0000313" key="1">
    <source>
        <dbReference type="EnsemblMetazoa" id="MESCA002828-PA"/>
    </source>
</evidence>
<reference evidence="2" key="1">
    <citation type="submission" date="2013-02" db="EMBL/GenBank/DDBJ databases">
        <authorList>
            <person name="Hughes D."/>
        </authorList>
    </citation>
    <scope>NUCLEOTIDE SEQUENCE</scope>
    <source>
        <strain>Durham</strain>
        <strain evidence="2">NC isolate 2 -- Noor lab</strain>
    </source>
</reference>
<dbReference type="AlphaFoldDB" id="T1GHD3"/>
<accession>T1GHD3</accession>